<evidence type="ECO:0000313" key="3">
    <source>
        <dbReference type="Proteomes" id="UP000003160"/>
    </source>
</evidence>
<dbReference type="HOGENOM" id="CLU_2900379_0_0_10"/>
<feature type="transmembrane region" description="Helical" evidence="1">
    <location>
        <begin position="6"/>
        <end position="26"/>
    </location>
</feature>
<dbReference type="EMBL" id="ACKS01000031">
    <property type="protein sequence ID" value="EFA44930.1"/>
    <property type="molecule type" value="Genomic_DNA"/>
</dbReference>
<keyword evidence="1" id="KW-0812">Transmembrane</keyword>
<comment type="caution">
    <text evidence="2">The sequence shown here is derived from an EMBL/GenBank/DDBJ whole genome shotgun (WGS) entry which is preliminary data.</text>
</comment>
<gene>
    <name evidence="2" type="ORF">HMPREF0645_0726</name>
</gene>
<proteinExistence type="predicted"/>
<keyword evidence="1" id="KW-0472">Membrane</keyword>
<protein>
    <recommendedName>
        <fullName evidence="4">FeoB-associated Cys-rich membrane protein</fullName>
    </recommendedName>
</protein>
<reference evidence="2 3" key="1">
    <citation type="submission" date="2009-10" db="EMBL/GenBank/DDBJ databases">
        <authorList>
            <person name="Qin X."/>
            <person name="Bachman B."/>
            <person name="Battles P."/>
            <person name="Bell A."/>
            <person name="Bess C."/>
            <person name="Bickham C."/>
            <person name="Chaboub L."/>
            <person name="Chen D."/>
            <person name="Coyle M."/>
            <person name="Deiros D.R."/>
            <person name="Dinh H."/>
            <person name="Forbes L."/>
            <person name="Fowler G."/>
            <person name="Francisco L."/>
            <person name="Fu Q."/>
            <person name="Gubbala S."/>
            <person name="Hale W."/>
            <person name="Han Y."/>
            <person name="Hemphill L."/>
            <person name="Highlander S.K."/>
            <person name="Hirani K."/>
            <person name="Hogues M."/>
            <person name="Jackson L."/>
            <person name="Jakkamsetti A."/>
            <person name="Javaid M."/>
            <person name="Jiang H."/>
            <person name="Korchina V."/>
            <person name="Kovar C."/>
            <person name="Lara F."/>
            <person name="Lee S."/>
            <person name="Mata R."/>
            <person name="Mathew T."/>
            <person name="Moen C."/>
            <person name="Morales K."/>
            <person name="Munidasa M."/>
            <person name="Nazareth L."/>
            <person name="Ngo R."/>
            <person name="Nguyen L."/>
            <person name="Okwuonu G."/>
            <person name="Ongeri F."/>
            <person name="Patil S."/>
            <person name="Petrosino J."/>
            <person name="Pham C."/>
            <person name="Pham P."/>
            <person name="Pu L.-L."/>
            <person name="Puazo M."/>
            <person name="Raj R."/>
            <person name="Reid J."/>
            <person name="Rouhana J."/>
            <person name="Saada N."/>
            <person name="Shang Y."/>
            <person name="Simmons D."/>
            <person name="Thornton R."/>
            <person name="Warren J."/>
            <person name="Weissenberger G."/>
            <person name="Zhang J."/>
            <person name="Zhang L."/>
            <person name="Zhou C."/>
            <person name="Zhu D."/>
            <person name="Muzny D."/>
            <person name="Worley K."/>
            <person name="Gibbs R."/>
        </authorList>
    </citation>
    <scope>NUCLEOTIDE SEQUENCE [LARGE SCALE GENOMIC DNA]</scope>
    <source>
        <strain evidence="2 3">DSM 17361</strain>
    </source>
</reference>
<keyword evidence="1" id="KW-1133">Transmembrane helix</keyword>
<dbReference type="Proteomes" id="UP000003160">
    <property type="component" value="Unassembled WGS sequence"/>
</dbReference>
<sequence length="62" mass="6868">MCITLQYIITGIIVLACVVLAGVRIWRTLTNPKSACDGCQLKDACTRYDCTKKNHPNTKLPT</sequence>
<name>D1PUU1_9BACT</name>
<accession>D1PUU1</accession>
<dbReference type="AlphaFoldDB" id="D1PUU1"/>
<evidence type="ECO:0008006" key="4">
    <source>
        <dbReference type="Google" id="ProtNLM"/>
    </source>
</evidence>
<dbReference type="RefSeq" id="WP_007172840.1">
    <property type="nucleotide sequence ID" value="NZ_GG704780.1"/>
</dbReference>
<organism evidence="2 3">
    <name type="scientific">Hallella bergensis DSM 17361</name>
    <dbReference type="NCBI Taxonomy" id="585502"/>
    <lineage>
        <taxon>Bacteria</taxon>
        <taxon>Pseudomonadati</taxon>
        <taxon>Bacteroidota</taxon>
        <taxon>Bacteroidia</taxon>
        <taxon>Bacteroidales</taxon>
        <taxon>Prevotellaceae</taxon>
        <taxon>Hallella</taxon>
    </lineage>
</organism>
<keyword evidence="3" id="KW-1185">Reference proteome</keyword>
<evidence type="ECO:0000313" key="2">
    <source>
        <dbReference type="EMBL" id="EFA44930.1"/>
    </source>
</evidence>
<evidence type="ECO:0000256" key="1">
    <source>
        <dbReference type="SAM" id="Phobius"/>
    </source>
</evidence>